<feature type="active site" description="Proton acceptor" evidence="2">
    <location>
        <position position="133"/>
    </location>
</feature>
<dbReference type="Pfam" id="PF13563">
    <property type="entry name" value="2_5_RNA_ligase2"/>
    <property type="match status" value="1"/>
</dbReference>
<dbReference type="RefSeq" id="WP_379269370.1">
    <property type="nucleotide sequence ID" value="NZ_JBHUGT010000031.1"/>
</dbReference>
<accession>A0ABW5QRT6</accession>
<feature type="short sequence motif" description="HXTX 1" evidence="2">
    <location>
        <begin position="44"/>
        <end position="47"/>
    </location>
</feature>
<keyword evidence="4" id="KW-1185">Reference proteome</keyword>
<dbReference type="InterPro" id="IPR009097">
    <property type="entry name" value="Cyclic_Pdiesterase"/>
</dbReference>
<dbReference type="HAMAP" id="MF_01940">
    <property type="entry name" value="RNA_CPDase"/>
    <property type="match status" value="1"/>
</dbReference>
<comment type="caution">
    <text evidence="3">The sequence shown here is derived from an EMBL/GenBank/DDBJ whole genome shotgun (WGS) entry which is preliminary data.</text>
</comment>
<dbReference type="EC" id="3.1.4.58" evidence="2"/>
<proteinExistence type="inferred from homology"/>
<comment type="catalytic activity">
    <reaction evidence="2">
        <text>a 3'-end 2',3'-cyclophospho-ribonucleotide-RNA + H2O = a 3'-end 2'-phospho-ribonucleotide-RNA + H(+)</text>
        <dbReference type="Rhea" id="RHEA:11828"/>
        <dbReference type="Rhea" id="RHEA-COMP:10464"/>
        <dbReference type="Rhea" id="RHEA-COMP:17353"/>
        <dbReference type="ChEBI" id="CHEBI:15377"/>
        <dbReference type="ChEBI" id="CHEBI:15378"/>
        <dbReference type="ChEBI" id="CHEBI:83064"/>
        <dbReference type="ChEBI" id="CHEBI:173113"/>
        <dbReference type="EC" id="3.1.4.58"/>
    </reaction>
</comment>
<sequence length="194" mass="21878">MYENIRIFTAIALSEDARRSISALVPEWQINLSFDRWVYPEDWHLTLHFIGDVPVSSLPLVEEALREACSEQPNPFQLEINGLGTFGKPDRPSVLWLGLSSLPEELPRLHEALGNTLADKLGFTPEKRPYGPHVTLARKYTGAAPFQDGLLSGFNDKLKTNAVSWNVDGIVAYRTHMGRKPMYEEVARVMFPQA</sequence>
<name>A0ABW5QRT6_9BACL</name>
<dbReference type="InterPro" id="IPR004175">
    <property type="entry name" value="RNA_CPDase"/>
</dbReference>
<dbReference type="EMBL" id="JBHUMY010000001">
    <property type="protein sequence ID" value="MFD2659121.1"/>
    <property type="molecule type" value="Genomic_DNA"/>
</dbReference>
<evidence type="ECO:0000313" key="4">
    <source>
        <dbReference type="Proteomes" id="UP001597493"/>
    </source>
</evidence>
<evidence type="ECO:0000256" key="1">
    <source>
        <dbReference type="ARBA" id="ARBA00022801"/>
    </source>
</evidence>
<comment type="similarity">
    <text evidence="2">Belongs to the 2H phosphoesterase superfamily. ThpR family.</text>
</comment>
<dbReference type="PANTHER" id="PTHR35561">
    <property type="entry name" value="RNA 2',3'-CYCLIC PHOSPHODIESTERASE"/>
    <property type="match status" value="1"/>
</dbReference>
<comment type="function">
    <text evidence="2">Hydrolyzes RNA 2',3'-cyclic phosphodiester to an RNA 2'-phosphomonoester.</text>
</comment>
<feature type="short sequence motif" description="HXTX 2" evidence="2">
    <location>
        <begin position="133"/>
        <end position="136"/>
    </location>
</feature>
<protein>
    <recommendedName>
        <fullName evidence="2">RNA 2',3'-cyclic phosphodiesterase</fullName>
        <shortName evidence="2">RNA 2',3'-CPDase</shortName>
        <ecNumber evidence="2">3.1.4.58</ecNumber>
    </recommendedName>
</protein>
<dbReference type="Proteomes" id="UP001597493">
    <property type="component" value="Unassembled WGS sequence"/>
</dbReference>
<evidence type="ECO:0000256" key="2">
    <source>
        <dbReference type="HAMAP-Rule" id="MF_01940"/>
    </source>
</evidence>
<dbReference type="Gene3D" id="3.90.1140.10">
    <property type="entry name" value="Cyclic phosphodiesterase"/>
    <property type="match status" value="1"/>
</dbReference>
<organism evidence="3 4">
    <name type="scientific">Paenibacillus thailandensis</name>
    <dbReference type="NCBI Taxonomy" id="393250"/>
    <lineage>
        <taxon>Bacteria</taxon>
        <taxon>Bacillati</taxon>
        <taxon>Bacillota</taxon>
        <taxon>Bacilli</taxon>
        <taxon>Bacillales</taxon>
        <taxon>Paenibacillaceae</taxon>
        <taxon>Paenibacillus</taxon>
    </lineage>
</organism>
<reference evidence="4" key="1">
    <citation type="journal article" date="2019" name="Int. J. Syst. Evol. Microbiol.">
        <title>The Global Catalogue of Microorganisms (GCM) 10K type strain sequencing project: providing services to taxonomists for standard genome sequencing and annotation.</title>
        <authorList>
            <consortium name="The Broad Institute Genomics Platform"/>
            <consortium name="The Broad Institute Genome Sequencing Center for Infectious Disease"/>
            <person name="Wu L."/>
            <person name="Ma J."/>
        </authorList>
    </citation>
    <scope>NUCLEOTIDE SEQUENCE [LARGE SCALE GENOMIC DNA]</scope>
    <source>
        <strain evidence="4">TISTR 1827</strain>
    </source>
</reference>
<evidence type="ECO:0000313" key="3">
    <source>
        <dbReference type="EMBL" id="MFD2659121.1"/>
    </source>
</evidence>
<keyword evidence="1 2" id="KW-0378">Hydrolase</keyword>
<dbReference type="PANTHER" id="PTHR35561:SF1">
    <property type="entry name" value="RNA 2',3'-CYCLIC PHOSPHODIESTERASE"/>
    <property type="match status" value="1"/>
</dbReference>
<dbReference type="SUPFAM" id="SSF55144">
    <property type="entry name" value="LigT-like"/>
    <property type="match status" value="1"/>
</dbReference>
<gene>
    <name evidence="3" type="primary">thpR</name>
    <name evidence="3" type="ORF">ACFSW5_02450</name>
</gene>
<feature type="active site" description="Proton donor" evidence="2">
    <location>
        <position position="44"/>
    </location>
</feature>
<dbReference type="NCBIfam" id="TIGR02258">
    <property type="entry name" value="2_5_ligase"/>
    <property type="match status" value="1"/>
</dbReference>